<evidence type="ECO:0000313" key="1">
    <source>
        <dbReference type="EMBL" id="UTV26723.1"/>
    </source>
</evidence>
<dbReference type="Proteomes" id="UP001057998">
    <property type="component" value="Chromosome 1"/>
</dbReference>
<organism evidence="1 2">
    <name type="scientific">Photobacterium atrarenae</name>
    <dbReference type="NCBI Taxonomy" id="865757"/>
    <lineage>
        <taxon>Bacteria</taxon>
        <taxon>Pseudomonadati</taxon>
        <taxon>Pseudomonadota</taxon>
        <taxon>Gammaproteobacteria</taxon>
        <taxon>Vibrionales</taxon>
        <taxon>Vibrionaceae</taxon>
        <taxon>Photobacterium</taxon>
    </lineage>
</organism>
<evidence type="ECO:0000313" key="2">
    <source>
        <dbReference type="Proteomes" id="UP001057998"/>
    </source>
</evidence>
<dbReference type="RefSeq" id="WP_255387931.1">
    <property type="nucleotide sequence ID" value="NZ_CP101508.1"/>
</dbReference>
<dbReference type="EMBL" id="CP101508">
    <property type="protein sequence ID" value="UTV26723.1"/>
    <property type="molecule type" value="Genomic_DNA"/>
</dbReference>
<gene>
    <name evidence="1" type="ORF">NNL38_10170</name>
</gene>
<dbReference type="Gene3D" id="3.30.420.10">
    <property type="entry name" value="Ribonuclease H-like superfamily/Ribonuclease H"/>
    <property type="match status" value="1"/>
</dbReference>
<accession>A0ABY5GBZ3</accession>
<sequence length="166" mass="19248">MWATLDFEASGLSDQSYPIEVGYSLPDGHGHSLLINPQTASGVWQYWDEYAEQEIHQISRQELYQEGWQVVEVCLHLNAVLGQYEYVFCDSQWDLFWLGRLYQAAHMRPSFTLTEIGHWLMQENGIDRIQFQLALEELGPTKHRAMHDAQQIRQAISLLVNNPAEL</sequence>
<name>A0ABY5GBZ3_9GAMM</name>
<dbReference type="InterPro" id="IPR012337">
    <property type="entry name" value="RNaseH-like_sf"/>
</dbReference>
<dbReference type="SUPFAM" id="SSF53098">
    <property type="entry name" value="Ribonuclease H-like"/>
    <property type="match status" value="1"/>
</dbReference>
<proteinExistence type="predicted"/>
<reference evidence="1" key="1">
    <citation type="submission" date="2022-07" db="EMBL/GenBank/DDBJ databases">
        <title>Genome sequencing of Photobacterium atrarenae GJH2-4.</title>
        <authorList>
            <person name="Park S.-J."/>
        </authorList>
    </citation>
    <scope>NUCLEOTIDE SEQUENCE</scope>
    <source>
        <strain evidence="1">GJH2-4</strain>
    </source>
</reference>
<dbReference type="InterPro" id="IPR036397">
    <property type="entry name" value="RNaseH_sf"/>
</dbReference>
<protein>
    <submittedName>
        <fullName evidence="1">Uncharacterized protein</fullName>
    </submittedName>
</protein>
<keyword evidence="2" id="KW-1185">Reference proteome</keyword>